<dbReference type="InterPro" id="IPR032466">
    <property type="entry name" value="Metal_Hydrolase"/>
</dbReference>
<evidence type="ECO:0000313" key="7">
    <source>
        <dbReference type="Proteomes" id="UP000006753"/>
    </source>
</evidence>
<dbReference type="OrthoDB" id="6079689at2759"/>
<dbReference type="GO" id="GO:0046872">
    <property type="term" value="F:metal ion binding"/>
    <property type="evidence" value="ECO:0007669"/>
    <property type="project" value="UniProtKB-KW"/>
</dbReference>
<dbReference type="AlphaFoldDB" id="K1WTY5"/>
<dbReference type="InParanoid" id="K1WTY5"/>
<gene>
    <name evidence="6" type="ORF">MBM_04985</name>
</gene>
<evidence type="ECO:0000256" key="2">
    <source>
        <dbReference type="ARBA" id="ARBA00022722"/>
    </source>
</evidence>
<organism evidence="6 7">
    <name type="scientific">Marssonina brunnea f. sp. multigermtubi (strain MB_m1)</name>
    <name type="common">Marssonina leaf spot fungus</name>
    <dbReference type="NCBI Taxonomy" id="1072389"/>
    <lineage>
        <taxon>Eukaryota</taxon>
        <taxon>Fungi</taxon>
        <taxon>Dikarya</taxon>
        <taxon>Ascomycota</taxon>
        <taxon>Pezizomycotina</taxon>
        <taxon>Leotiomycetes</taxon>
        <taxon>Helotiales</taxon>
        <taxon>Drepanopezizaceae</taxon>
        <taxon>Drepanopeziza</taxon>
    </lineage>
</organism>
<dbReference type="PANTHER" id="PTHR10060:SF15">
    <property type="entry name" value="DEOXYRIBONUCLEASE TATDN1"/>
    <property type="match status" value="1"/>
</dbReference>
<dbReference type="Proteomes" id="UP000006753">
    <property type="component" value="Unassembled WGS sequence"/>
</dbReference>
<accession>K1WTY5</accession>
<dbReference type="eggNOG" id="KOG3020">
    <property type="taxonomic scope" value="Eukaryota"/>
</dbReference>
<keyword evidence="7" id="KW-1185">Reference proteome</keyword>
<evidence type="ECO:0000256" key="4">
    <source>
        <dbReference type="ARBA" id="ARBA00022801"/>
    </source>
</evidence>
<comment type="similarity">
    <text evidence="1">Belongs to the metallo-dependent hydrolases superfamily. TatD-type hydrolase family.</text>
</comment>
<evidence type="ECO:0000256" key="1">
    <source>
        <dbReference type="ARBA" id="ARBA00009275"/>
    </source>
</evidence>
<dbReference type="Pfam" id="PF01026">
    <property type="entry name" value="TatD_DNase"/>
    <property type="match status" value="1"/>
</dbReference>
<dbReference type="STRING" id="1072389.K1WTY5"/>
<dbReference type="InterPro" id="IPR001130">
    <property type="entry name" value="TatD-like"/>
</dbReference>
<dbReference type="PANTHER" id="PTHR10060">
    <property type="entry name" value="TATD FAMILY DEOXYRIBONUCLEASE"/>
    <property type="match status" value="1"/>
</dbReference>
<dbReference type="CDD" id="cd01310">
    <property type="entry name" value="TatD_DNAse"/>
    <property type="match status" value="1"/>
</dbReference>
<reference evidence="6 7" key="1">
    <citation type="journal article" date="2012" name="BMC Genomics">
        <title>Sequencing the genome of Marssonina brunnea reveals fungus-poplar co-evolution.</title>
        <authorList>
            <person name="Zhu S."/>
            <person name="Cao Y.-Z."/>
            <person name="Jiang C."/>
            <person name="Tan B.-Y."/>
            <person name="Wang Z."/>
            <person name="Feng S."/>
            <person name="Zhang L."/>
            <person name="Su X.-H."/>
            <person name="Brejova B."/>
            <person name="Vinar T."/>
            <person name="Xu M."/>
            <person name="Wang M.-X."/>
            <person name="Zhang S.-G."/>
            <person name="Huang M.-R."/>
            <person name="Wu R."/>
            <person name="Zhou Y."/>
        </authorList>
    </citation>
    <scope>NUCLEOTIDE SEQUENCE [LARGE SCALE GENOMIC DNA]</scope>
    <source>
        <strain evidence="6 7">MB_m1</strain>
    </source>
</reference>
<dbReference type="FunCoup" id="K1WTY5">
    <property type="interactions" value="561"/>
</dbReference>
<dbReference type="InterPro" id="IPR018228">
    <property type="entry name" value="DNase_TatD-rel_CS"/>
</dbReference>
<name>K1WTY5_MARBU</name>
<evidence type="ECO:0000256" key="5">
    <source>
        <dbReference type="SAM" id="MobiDB-lite"/>
    </source>
</evidence>
<keyword evidence="4" id="KW-0378">Hydrolase</keyword>
<dbReference type="EMBL" id="JH921438">
    <property type="protein sequence ID" value="EKD16516.1"/>
    <property type="molecule type" value="Genomic_DNA"/>
</dbReference>
<keyword evidence="2" id="KW-0540">Nuclease</keyword>
<dbReference type="SUPFAM" id="SSF51556">
    <property type="entry name" value="Metallo-dependent hydrolases"/>
    <property type="match status" value="1"/>
</dbReference>
<proteinExistence type="inferred from homology"/>
<feature type="compositionally biased region" description="Polar residues" evidence="5">
    <location>
        <begin position="1"/>
        <end position="17"/>
    </location>
</feature>
<dbReference type="GO" id="GO:0005829">
    <property type="term" value="C:cytosol"/>
    <property type="evidence" value="ECO:0007669"/>
    <property type="project" value="TreeGrafter"/>
</dbReference>
<dbReference type="GO" id="GO:0008296">
    <property type="term" value="F:3'-5'-DNA exonuclease activity"/>
    <property type="evidence" value="ECO:0007669"/>
    <property type="project" value="TreeGrafter"/>
</dbReference>
<evidence type="ECO:0000256" key="3">
    <source>
        <dbReference type="ARBA" id="ARBA00022723"/>
    </source>
</evidence>
<dbReference type="KEGG" id="mbe:MBM_04985"/>
<keyword evidence="3" id="KW-0479">Metal-binding</keyword>
<dbReference type="PROSITE" id="PS01090">
    <property type="entry name" value="TATD_2"/>
    <property type="match status" value="1"/>
</dbReference>
<dbReference type="OMA" id="YGGSQKH"/>
<protein>
    <submittedName>
        <fullName evidence="6">Deoxyribonuclease Tat-D</fullName>
    </submittedName>
</protein>
<evidence type="ECO:0000313" key="6">
    <source>
        <dbReference type="EMBL" id="EKD16516.1"/>
    </source>
</evidence>
<feature type="region of interest" description="Disordered" evidence="5">
    <location>
        <begin position="1"/>
        <end position="49"/>
    </location>
</feature>
<dbReference type="Gene3D" id="3.20.20.140">
    <property type="entry name" value="Metal-dependent hydrolases"/>
    <property type="match status" value="1"/>
</dbReference>
<sequence>MSTTNTDAGEPSPSSFTLPICAAPSTSTHPASLPTERGKENENPSPISPTASAYVPRFCDIGINLTDPVFIGLYNGTQRHPSDLHDVVRRARDVGCKKLIVTGSDLKHSERALDLCDEFRKFGSFNWGIGDSQWESSGSTFKDEKADWATVYATIGVHPCNASSLTPSVLQKLEALADQGKYEHRVVAFGEIGLDYDRLELCPKHIQCLAFNYQLKIAVKLQLPLFLHCRAAHEHFMECLSIYSRRLPKRGVVHSFTGTLEEMQELVAQGWHIGVNGCSMKTEENCAVVKAIPLERLHIETDGPWCEIRPNPAMGWGGWKSVKKERWVEGATIKGRNEPCFIGRVAWAVAGIKGISVEEVCEAAWKNSVRMFGMGEELPREDRLDPDTEEDIEGMTEAEEKETLLKAQDWLLRECGGEAQSRWAEGM</sequence>
<dbReference type="HOGENOM" id="CLU_031506_1_0_1"/>
<dbReference type="InterPro" id="IPR050891">
    <property type="entry name" value="TatD-type_Hydrolase"/>
</dbReference>